<evidence type="ECO:0000313" key="4">
    <source>
        <dbReference type="Proteomes" id="UP000315295"/>
    </source>
</evidence>
<evidence type="ECO:0000256" key="1">
    <source>
        <dbReference type="ARBA" id="ARBA00009717"/>
    </source>
</evidence>
<dbReference type="Proteomes" id="UP000315295">
    <property type="component" value="Unassembled WGS sequence"/>
</dbReference>
<organism evidence="3 4">
    <name type="scientific">Malus baccata</name>
    <name type="common">Siberian crab apple</name>
    <name type="synonym">Pyrus baccata</name>
    <dbReference type="NCBI Taxonomy" id="106549"/>
    <lineage>
        <taxon>Eukaryota</taxon>
        <taxon>Viridiplantae</taxon>
        <taxon>Streptophyta</taxon>
        <taxon>Embryophyta</taxon>
        <taxon>Tracheophyta</taxon>
        <taxon>Spermatophyta</taxon>
        <taxon>Magnoliopsida</taxon>
        <taxon>eudicotyledons</taxon>
        <taxon>Gunneridae</taxon>
        <taxon>Pentapetalae</taxon>
        <taxon>rosids</taxon>
        <taxon>fabids</taxon>
        <taxon>Rosales</taxon>
        <taxon>Rosaceae</taxon>
        <taxon>Amygdaloideae</taxon>
        <taxon>Maleae</taxon>
        <taxon>Malus</taxon>
    </lineage>
</organism>
<dbReference type="GO" id="GO:0042578">
    <property type="term" value="F:phosphoric ester hydrolase activity"/>
    <property type="evidence" value="ECO:0007669"/>
    <property type="project" value="UniProtKB-ARBA"/>
</dbReference>
<evidence type="ECO:0000256" key="2">
    <source>
        <dbReference type="ARBA" id="ARBA00022801"/>
    </source>
</evidence>
<keyword evidence="2" id="KW-0378">Hydrolase</keyword>
<dbReference type="Pfam" id="PF04185">
    <property type="entry name" value="Phosphoesterase"/>
    <property type="match status" value="1"/>
</dbReference>
<comment type="similarity">
    <text evidence="1">Belongs to the bacterial phospholipase C family.</text>
</comment>
<dbReference type="InterPro" id="IPR017850">
    <property type="entry name" value="Alkaline_phosphatase_core_sf"/>
</dbReference>
<comment type="caution">
    <text evidence="3">The sequence shown here is derived from an EMBL/GenBank/DDBJ whole genome shotgun (WGS) entry which is preliminary data.</text>
</comment>
<dbReference type="AlphaFoldDB" id="A0A540ND78"/>
<dbReference type="STRING" id="106549.A0A540ND78"/>
<proteinExistence type="inferred from homology"/>
<dbReference type="Gene3D" id="3.40.720.10">
    <property type="entry name" value="Alkaline Phosphatase, subunit A"/>
    <property type="match status" value="1"/>
</dbReference>
<dbReference type="GO" id="GO:0009395">
    <property type="term" value="P:phospholipid catabolic process"/>
    <property type="evidence" value="ECO:0007669"/>
    <property type="project" value="TreeGrafter"/>
</dbReference>
<dbReference type="InterPro" id="IPR007312">
    <property type="entry name" value="Phosphoesterase"/>
</dbReference>
<name>A0A540ND78_MALBA</name>
<dbReference type="EMBL" id="VIEB01000062">
    <property type="protein sequence ID" value="TQE08986.1"/>
    <property type="molecule type" value="Genomic_DNA"/>
</dbReference>
<dbReference type="FunFam" id="3.40.720.10:FF:000011">
    <property type="entry name" value="Non-specific phospholipase C1"/>
    <property type="match status" value="1"/>
</dbReference>
<gene>
    <name evidence="3" type="ORF">C1H46_005369</name>
</gene>
<sequence>MVKSYGDKGNIMNLRKLKHIDNFHQFDLQFKKHCKEGKLPNYVVVEQRFFDVLSVPANDDHPSHDVSEGQKFIKEVYEALRASPQWNEMLFIIIYDEHGGFYDHVPTPVTDVPSPDNVVGPEPYNFKFDRLGVRVPAILISPWIEPGTVLHGPSGPYPSSEFEHSSIPATVKKIFNLKEFLTKRDAWAGTFEGVLSRTSPRTDCPVTLPDPVKLREAASKDGTKISDFQEELIQLAAAINGDHRKDTYPDKLVEDITVSEALKYVEGAFKTFSDECEKARKTGTDESEIIVCATSPTLPTSKSFAQKIFSCLVCDN</sequence>
<dbReference type="PANTHER" id="PTHR31956">
    <property type="entry name" value="NON-SPECIFIC PHOSPHOLIPASE C4-RELATED"/>
    <property type="match status" value="1"/>
</dbReference>
<reference evidence="3 4" key="1">
    <citation type="journal article" date="2019" name="G3 (Bethesda)">
        <title>Sequencing of a Wild Apple (Malus baccata) Genome Unravels the Differences Between Cultivated and Wild Apple Species Regarding Disease Resistance and Cold Tolerance.</title>
        <authorList>
            <person name="Chen X."/>
        </authorList>
    </citation>
    <scope>NUCLEOTIDE SEQUENCE [LARGE SCALE GENOMIC DNA]</scope>
    <source>
        <strain evidence="4">cv. Shandingzi</strain>
        <tissue evidence="3">Leaves</tissue>
    </source>
</reference>
<evidence type="ECO:0008006" key="5">
    <source>
        <dbReference type="Google" id="ProtNLM"/>
    </source>
</evidence>
<protein>
    <recommendedName>
        <fullName evidence="5">Phospholipase C</fullName>
    </recommendedName>
</protein>
<dbReference type="PANTHER" id="PTHR31956:SF28">
    <property type="entry name" value="NON-SPECIFIC PHOSPHOLIPASE C4-RELATED"/>
    <property type="match status" value="1"/>
</dbReference>
<evidence type="ECO:0000313" key="3">
    <source>
        <dbReference type="EMBL" id="TQE08986.1"/>
    </source>
</evidence>
<accession>A0A540ND78</accession>
<keyword evidence="4" id="KW-1185">Reference proteome</keyword>